<accession>A0A2Z6Q7Z1</accession>
<proteinExistence type="predicted"/>
<dbReference type="EMBL" id="BEXD01000303">
    <property type="protein sequence ID" value="GBB86290.1"/>
    <property type="molecule type" value="Genomic_DNA"/>
</dbReference>
<evidence type="ECO:0000313" key="2">
    <source>
        <dbReference type="Proteomes" id="UP000247702"/>
    </source>
</evidence>
<dbReference type="Proteomes" id="UP000247702">
    <property type="component" value="Unassembled WGS sequence"/>
</dbReference>
<sequence>MKDYQILITFKHKSWNYDNTSQGIHINCTAKLYCTNNHLFFFFSLKLGITFLEQFSVQFNFANCFF</sequence>
<keyword evidence="2" id="KW-1185">Reference proteome</keyword>
<name>A0A2Z6Q7Z1_9GLOM</name>
<evidence type="ECO:0000313" key="1">
    <source>
        <dbReference type="EMBL" id="GBB86290.1"/>
    </source>
</evidence>
<protein>
    <submittedName>
        <fullName evidence="1">Uncharacterized protein</fullName>
    </submittedName>
</protein>
<organism evidence="1 2">
    <name type="scientific">Rhizophagus clarus</name>
    <dbReference type="NCBI Taxonomy" id="94130"/>
    <lineage>
        <taxon>Eukaryota</taxon>
        <taxon>Fungi</taxon>
        <taxon>Fungi incertae sedis</taxon>
        <taxon>Mucoromycota</taxon>
        <taxon>Glomeromycotina</taxon>
        <taxon>Glomeromycetes</taxon>
        <taxon>Glomerales</taxon>
        <taxon>Glomeraceae</taxon>
        <taxon>Rhizophagus</taxon>
    </lineage>
</organism>
<reference evidence="1 2" key="1">
    <citation type="submission" date="2017-11" db="EMBL/GenBank/DDBJ databases">
        <title>The genome of Rhizophagus clarus HR1 reveals common genetic basis of auxotrophy among arbuscular mycorrhizal fungi.</title>
        <authorList>
            <person name="Kobayashi Y."/>
        </authorList>
    </citation>
    <scope>NUCLEOTIDE SEQUENCE [LARGE SCALE GENOMIC DNA]</scope>
    <source>
        <strain evidence="1 2">HR1</strain>
    </source>
</reference>
<comment type="caution">
    <text evidence="1">The sequence shown here is derived from an EMBL/GenBank/DDBJ whole genome shotgun (WGS) entry which is preliminary data.</text>
</comment>
<gene>
    <name evidence="1" type="ORF">RclHR1_12700008</name>
</gene>
<dbReference type="AlphaFoldDB" id="A0A2Z6Q7Z1"/>